<dbReference type="EMBL" id="LLYB01000066">
    <property type="protein sequence ID" value="KRR23816.1"/>
    <property type="molecule type" value="Genomic_DNA"/>
</dbReference>
<dbReference type="OrthoDB" id="9798071at2"/>
<protein>
    <submittedName>
        <fullName evidence="1">GcrA-like regulator</fullName>
    </submittedName>
</protein>
<dbReference type="RefSeq" id="WP_057858858.1">
    <property type="nucleotide sequence ID" value="NZ_LLYB01000066.1"/>
</dbReference>
<comment type="caution">
    <text evidence="1">The sequence shown here is derived from an EMBL/GenBank/DDBJ whole genome shotgun (WGS) entry which is preliminary data.</text>
</comment>
<accession>A0A0R3MUK9</accession>
<proteinExistence type="predicted"/>
<sequence length="162" mass="18258">MLTNLPTWTTDRVELLKSHFEAGLTCREIAASIGVSRNAVIGKLARLQLTRGPARAEPRPTKVARERSRKSIPRLQYQILQAVYENAHPLENAQPLQEEPIMSERRCSLIELSNERCRWPIGSPGAEDFCFCGNTPVEGMPYCSGHTRLAYRPGTRQRVSRA</sequence>
<gene>
    <name evidence="1" type="ORF">CQ14_22525</name>
</gene>
<evidence type="ECO:0000313" key="1">
    <source>
        <dbReference type="EMBL" id="KRR23816.1"/>
    </source>
</evidence>
<reference evidence="1 2" key="1">
    <citation type="submission" date="2014-03" db="EMBL/GenBank/DDBJ databases">
        <title>Bradyrhizobium valentinum sp. nov., isolated from effective nodules of Lupinus mariae-josephae, a lupine endemic of basic-lime soils in Eastern Spain.</title>
        <authorList>
            <person name="Duran D."/>
            <person name="Rey L."/>
            <person name="Navarro A."/>
            <person name="Busquets A."/>
            <person name="Imperial J."/>
            <person name="Ruiz-Argueso T."/>
        </authorList>
    </citation>
    <scope>NUCLEOTIDE SEQUENCE [LARGE SCALE GENOMIC DNA]</scope>
    <source>
        <strain evidence="1 2">CCBAU 23086</strain>
    </source>
</reference>
<dbReference type="Proteomes" id="UP000051660">
    <property type="component" value="Unassembled WGS sequence"/>
</dbReference>
<name>A0A0R3MUK9_9BRAD</name>
<dbReference type="Pfam" id="PF07750">
    <property type="entry name" value="GcrA"/>
    <property type="match status" value="1"/>
</dbReference>
<dbReference type="AlphaFoldDB" id="A0A0R3MUK9"/>
<evidence type="ECO:0000313" key="2">
    <source>
        <dbReference type="Proteomes" id="UP000051660"/>
    </source>
</evidence>
<organism evidence="1 2">
    <name type="scientific">Bradyrhizobium lablabi</name>
    <dbReference type="NCBI Taxonomy" id="722472"/>
    <lineage>
        <taxon>Bacteria</taxon>
        <taxon>Pseudomonadati</taxon>
        <taxon>Pseudomonadota</taxon>
        <taxon>Alphaproteobacteria</taxon>
        <taxon>Hyphomicrobiales</taxon>
        <taxon>Nitrobacteraceae</taxon>
        <taxon>Bradyrhizobium</taxon>
    </lineage>
</organism>
<dbReference type="InterPro" id="IPR011681">
    <property type="entry name" value="GcrA"/>
</dbReference>